<dbReference type="AlphaFoldDB" id="A0A4Q6XZP1"/>
<sequence length="96" mass="10360">MLGLMAMFLQAAPGSADPPPLATGRSAPCPTDANGDIVVCGRQGRDESYRLRPLPERYVEDRQFRLKLPGGSTISPHADQGRLGEVQAKVTLKIPF</sequence>
<dbReference type="EMBL" id="SGIS01000006">
    <property type="protein sequence ID" value="RZF65501.1"/>
    <property type="molecule type" value="Genomic_DNA"/>
</dbReference>
<keyword evidence="3" id="KW-1185">Reference proteome</keyword>
<evidence type="ECO:0000256" key="1">
    <source>
        <dbReference type="SAM" id="MobiDB-lite"/>
    </source>
</evidence>
<dbReference type="RefSeq" id="WP_165388274.1">
    <property type="nucleotide sequence ID" value="NZ_SGIS01000006.1"/>
</dbReference>
<organism evidence="2 3">
    <name type="scientific">Sphingomonas populi</name>
    <dbReference type="NCBI Taxonomy" id="2484750"/>
    <lineage>
        <taxon>Bacteria</taxon>
        <taxon>Pseudomonadati</taxon>
        <taxon>Pseudomonadota</taxon>
        <taxon>Alphaproteobacteria</taxon>
        <taxon>Sphingomonadales</taxon>
        <taxon>Sphingomonadaceae</taxon>
        <taxon>Sphingomonas</taxon>
    </lineage>
</organism>
<protein>
    <submittedName>
        <fullName evidence="2">Uncharacterized protein</fullName>
    </submittedName>
</protein>
<name>A0A4Q6XZP1_9SPHN</name>
<dbReference type="Proteomes" id="UP000292085">
    <property type="component" value="Unassembled WGS sequence"/>
</dbReference>
<reference evidence="2 3" key="1">
    <citation type="submission" date="2019-02" db="EMBL/GenBank/DDBJ databases">
        <authorList>
            <person name="Li Y."/>
        </authorList>
    </citation>
    <scope>NUCLEOTIDE SEQUENCE [LARGE SCALE GENOMIC DNA]</scope>
    <source>
        <strain evidence="2 3">3-7</strain>
    </source>
</reference>
<evidence type="ECO:0000313" key="2">
    <source>
        <dbReference type="EMBL" id="RZF65501.1"/>
    </source>
</evidence>
<gene>
    <name evidence="2" type="ORF">EWE75_05965</name>
</gene>
<evidence type="ECO:0000313" key="3">
    <source>
        <dbReference type="Proteomes" id="UP000292085"/>
    </source>
</evidence>
<comment type="caution">
    <text evidence="2">The sequence shown here is derived from an EMBL/GenBank/DDBJ whole genome shotgun (WGS) entry which is preliminary data.</text>
</comment>
<proteinExistence type="predicted"/>
<accession>A0A4Q6XZP1</accession>
<feature type="region of interest" description="Disordered" evidence="1">
    <location>
        <begin position="13"/>
        <end position="34"/>
    </location>
</feature>